<dbReference type="PANTHER" id="PTHR37299:SF1">
    <property type="entry name" value="STAGE 0 SPORULATION PROTEIN A HOMOLOG"/>
    <property type="match status" value="1"/>
</dbReference>
<gene>
    <name evidence="4" type="ORF">E5J99_13070</name>
</gene>
<feature type="domain" description="Response regulatory" evidence="2">
    <location>
        <begin position="2"/>
        <end position="114"/>
    </location>
</feature>
<dbReference type="SMART" id="SM00448">
    <property type="entry name" value="REC"/>
    <property type="match status" value="1"/>
</dbReference>
<dbReference type="Gene3D" id="3.40.50.2300">
    <property type="match status" value="1"/>
</dbReference>
<evidence type="ECO:0000259" key="3">
    <source>
        <dbReference type="PROSITE" id="PS50930"/>
    </source>
</evidence>
<dbReference type="PROSITE" id="PS50110">
    <property type="entry name" value="RESPONSE_REGULATORY"/>
    <property type="match status" value="1"/>
</dbReference>
<dbReference type="GO" id="GO:0003677">
    <property type="term" value="F:DNA binding"/>
    <property type="evidence" value="ECO:0007669"/>
    <property type="project" value="InterPro"/>
</dbReference>
<protein>
    <submittedName>
        <fullName evidence="4">Response regulator</fullName>
    </submittedName>
</protein>
<keyword evidence="5" id="KW-1185">Reference proteome</keyword>
<feature type="modified residue" description="4-aspartylphosphate" evidence="1">
    <location>
        <position position="54"/>
    </location>
</feature>
<dbReference type="Pfam" id="PF04397">
    <property type="entry name" value="LytTR"/>
    <property type="match status" value="1"/>
</dbReference>
<organism evidence="4 5">
    <name type="scientific">Hymenobacter elongatus</name>
    <dbReference type="NCBI Taxonomy" id="877208"/>
    <lineage>
        <taxon>Bacteria</taxon>
        <taxon>Pseudomonadati</taxon>
        <taxon>Bacteroidota</taxon>
        <taxon>Cytophagia</taxon>
        <taxon>Cytophagales</taxon>
        <taxon>Hymenobacteraceae</taxon>
        <taxon>Hymenobacter</taxon>
    </lineage>
</organism>
<feature type="domain" description="HTH LytTR-type" evidence="3">
    <location>
        <begin position="145"/>
        <end position="251"/>
    </location>
</feature>
<dbReference type="OrthoDB" id="1646880at2"/>
<dbReference type="SMART" id="SM00850">
    <property type="entry name" value="LytTR"/>
    <property type="match status" value="1"/>
</dbReference>
<dbReference type="InterPro" id="IPR001789">
    <property type="entry name" value="Sig_transdc_resp-reg_receiver"/>
</dbReference>
<name>A0A4Z0PIT1_9BACT</name>
<accession>A0A4Z0PIT1</accession>
<dbReference type="SUPFAM" id="SSF52172">
    <property type="entry name" value="CheY-like"/>
    <property type="match status" value="1"/>
</dbReference>
<evidence type="ECO:0000259" key="2">
    <source>
        <dbReference type="PROSITE" id="PS50110"/>
    </source>
</evidence>
<evidence type="ECO:0000313" key="5">
    <source>
        <dbReference type="Proteomes" id="UP000297739"/>
    </source>
</evidence>
<dbReference type="Gene3D" id="2.40.50.1020">
    <property type="entry name" value="LytTr DNA-binding domain"/>
    <property type="match status" value="1"/>
</dbReference>
<dbReference type="PANTHER" id="PTHR37299">
    <property type="entry name" value="TRANSCRIPTIONAL REGULATOR-RELATED"/>
    <property type="match status" value="1"/>
</dbReference>
<keyword evidence="1" id="KW-0597">Phosphoprotein</keyword>
<reference evidence="4 5" key="1">
    <citation type="submission" date="2019-04" db="EMBL/GenBank/DDBJ databases">
        <authorList>
            <person name="Feng G."/>
            <person name="Zhang J."/>
            <person name="Zhu H."/>
        </authorList>
    </citation>
    <scope>NUCLEOTIDE SEQUENCE [LARGE SCALE GENOMIC DNA]</scope>
    <source>
        <strain evidence="4 5">JCM 17223</strain>
    </source>
</reference>
<evidence type="ECO:0000313" key="4">
    <source>
        <dbReference type="EMBL" id="TGE15301.1"/>
    </source>
</evidence>
<dbReference type="InterPro" id="IPR046947">
    <property type="entry name" value="LytR-like"/>
</dbReference>
<dbReference type="PROSITE" id="PS50930">
    <property type="entry name" value="HTH_LYTTR"/>
    <property type="match status" value="1"/>
</dbReference>
<comment type="caution">
    <text evidence="4">The sequence shown here is derived from an EMBL/GenBank/DDBJ whole genome shotgun (WGS) entry which is preliminary data.</text>
</comment>
<dbReference type="EMBL" id="SRLD01000024">
    <property type="protein sequence ID" value="TGE15301.1"/>
    <property type="molecule type" value="Genomic_DNA"/>
</dbReference>
<dbReference type="Pfam" id="PF00072">
    <property type="entry name" value="Response_reg"/>
    <property type="match status" value="1"/>
</dbReference>
<dbReference type="InterPro" id="IPR011006">
    <property type="entry name" value="CheY-like_superfamily"/>
</dbReference>
<proteinExistence type="predicted"/>
<dbReference type="AlphaFoldDB" id="A0A4Z0PIT1"/>
<evidence type="ECO:0000256" key="1">
    <source>
        <dbReference type="PROSITE-ProRule" id="PRU00169"/>
    </source>
</evidence>
<dbReference type="Proteomes" id="UP000297739">
    <property type="component" value="Unassembled WGS sequence"/>
</dbReference>
<sequence length="251" mass="28046">MEAVLIDHDPQALARLANLLSAYPADVQVVGQATDGAQGQALVRALRPEVVILDIELPLLSGFELLAQLEVMPIVIFTTAHEHYAVRAFEAGAIDYLLKPLDPSRLARTITRLRHIQQERTAGVNLNDLGQFLRHLKPTETLRSLSVKSGDKILLIPLSDISYFESQERYVLLRTVQGQQHLTSYTIAALEEKLPAHFVRISRSCLINTTYINNLQRYFSGKFLVTLTDRAASCLETGTAYGNNLKRLLEL</sequence>
<dbReference type="InterPro" id="IPR007492">
    <property type="entry name" value="LytTR_DNA-bd_dom"/>
</dbReference>
<dbReference type="GO" id="GO:0000156">
    <property type="term" value="F:phosphorelay response regulator activity"/>
    <property type="evidence" value="ECO:0007669"/>
    <property type="project" value="InterPro"/>
</dbReference>
<dbReference type="RefSeq" id="WP_135498254.1">
    <property type="nucleotide sequence ID" value="NZ_SRLD01000024.1"/>
</dbReference>